<organism evidence="1 2">
    <name type="scientific">Hydnomerulius pinastri MD-312</name>
    <dbReference type="NCBI Taxonomy" id="994086"/>
    <lineage>
        <taxon>Eukaryota</taxon>
        <taxon>Fungi</taxon>
        <taxon>Dikarya</taxon>
        <taxon>Basidiomycota</taxon>
        <taxon>Agaricomycotina</taxon>
        <taxon>Agaricomycetes</taxon>
        <taxon>Agaricomycetidae</taxon>
        <taxon>Boletales</taxon>
        <taxon>Boletales incertae sedis</taxon>
        <taxon>Leucogyrophana</taxon>
    </lineage>
</organism>
<dbReference type="Proteomes" id="UP000053820">
    <property type="component" value="Unassembled WGS sequence"/>
</dbReference>
<reference evidence="1 2" key="1">
    <citation type="submission" date="2014-04" db="EMBL/GenBank/DDBJ databases">
        <title>Evolutionary Origins and Diversification of the Mycorrhizal Mutualists.</title>
        <authorList>
            <consortium name="DOE Joint Genome Institute"/>
            <consortium name="Mycorrhizal Genomics Consortium"/>
            <person name="Kohler A."/>
            <person name="Kuo A."/>
            <person name="Nagy L.G."/>
            <person name="Floudas D."/>
            <person name="Copeland A."/>
            <person name="Barry K.W."/>
            <person name="Cichocki N."/>
            <person name="Veneault-Fourrey C."/>
            <person name="LaButti K."/>
            <person name="Lindquist E.A."/>
            <person name="Lipzen A."/>
            <person name="Lundell T."/>
            <person name="Morin E."/>
            <person name="Murat C."/>
            <person name="Riley R."/>
            <person name="Ohm R."/>
            <person name="Sun H."/>
            <person name="Tunlid A."/>
            <person name="Henrissat B."/>
            <person name="Grigoriev I.V."/>
            <person name="Hibbett D.S."/>
            <person name="Martin F."/>
        </authorList>
    </citation>
    <scope>NUCLEOTIDE SEQUENCE [LARGE SCALE GENOMIC DNA]</scope>
    <source>
        <strain evidence="1 2">MD-312</strain>
    </source>
</reference>
<dbReference type="AlphaFoldDB" id="A0A0C9VKI4"/>
<evidence type="ECO:0000313" key="1">
    <source>
        <dbReference type="EMBL" id="KIJ58030.1"/>
    </source>
</evidence>
<accession>A0A0C9VKI4</accession>
<gene>
    <name evidence="1" type="ORF">HYDPIDRAFT_120081</name>
</gene>
<name>A0A0C9VKI4_9AGAM</name>
<evidence type="ECO:0000313" key="2">
    <source>
        <dbReference type="Proteomes" id="UP000053820"/>
    </source>
</evidence>
<proteinExistence type="predicted"/>
<feature type="non-terminal residue" evidence="1">
    <location>
        <position position="1"/>
    </location>
</feature>
<sequence>MLMICLLPRSPSMVTLRLVYSSAYGMASKIKKPEKKNKGRWSWCTPRCILHHAPCQTPPKIWVIIRL</sequence>
<protein>
    <submittedName>
        <fullName evidence="1">Uncharacterized protein</fullName>
    </submittedName>
</protein>
<dbReference type="HOGENOM" id="CLU_2819476_0_0_1"/>
<dbReference type="EMBL" id="KN840010">
    <property type="protein sequence ID" value="KIJ58030.1"/>
    <property type="molecule type" value="Genomic_DNA"/>
</dbReference>
<keyword evidence="2" id="KW-1185">Reference proteome</keyword>